<protein>
    <submittedName>
        <fullName evidence="2">HDIG domain-containing protein</fullName>
    </submittedName>
</protein>
<dbReference type="EMBL" id="CP038462">
    <property type="protein sequence ID" value="QCC78418.1"/>
    <property type="molecule type" value="Genomic_DNA"/>
</dbReference>
<dbReference type="Gene3D" id="1.10.3210.10">
    <property type="entry name" value="Hypothetical protein af1432"/>
    <property type="match status" value="1"/>
</dbReference>
<reference evidence="2 3" key="1">
    <citation type="journal article" date="2008" name="Int. J. Syst. Evol. Microbiol.">
        <title>Nocardioides daphniae sp. nov., isolated from Daphnia cucullata (Crustacea: Cladocera).</title>
        <authorList>
            <person name="Toth E.M."/>
            <person name="Keki Z."/>
            <person name="Homonnay Z.G."/>
            <person name="Borsodi A.K."/>
            <person name="Marialigeti K."/>
            <person name="Schumann P."/>
        </authorList>
    </citation>
    <scope>NUCLEOTIDE SEQUENCE [LARGE SCALE GENOMIC DNA]</scope>
    <source>
        <strain evidence="2 3">JCM 16608</strain>
    </source>
</reference>
<evidence type="ECO:0000313" key="2">
    <source>
        <dbReference type="EMBL" id="QCC78418.1"/>
    </source>
</evidence>
<dbReference type="InterPro" id="IPR006675">
    <property type="entry name" value="HDIG_dom"/>
</dbReference>
<dbReference type="Proteomes" id="UP000297025">
    <property type="component" value="Chromosome"/>
</dbReference>
<evidence type="ECO:0000259" key="1">
    <source>
        <dbReference type="Pfam" id="PF01966"/>
    </source>
</evidence>
<organism evidence="2 3">
    <name type="scientific">Nocardioides daphniae</name>
    <dbReference type="NCBI Taxonomy" id="402297"/>
    <lineage>
        <taxon>Bacteria</taxon>
        <taxon>Bacillati</taxon>
        <taxon>Actinomycetota</taxon>
        <taxon>Actinomycetes</taxon>
        <taxon>Propionibacteriales</taxon>
        <taxon>Nocardioidaceae</taxon>
        <taxon>Nocardioides</taxon>
    </lineage>
</organism>
<dbReference type="Pfam" id="PF01966">
    <property type="entry name" value="HD"/>
    <property type="match status" value="1"/>
</dbReference>
<proteinExistence type="predicted"/>
<evidence type="ECO:0000313" key="3">
    <source>
        <dbReference type="Proteomes" id="UP000297025"/>
    </source>
</evidence>
<dbReference type="InterPro" id="IPR006674">
    <property type="entry name" value="HD_domain"/>
</dbReference>
<dbReference type="AlphaFoldDB" id="A0A4P7UGR3"/>
<dbReference type="CDD" id="cd00077">
    <property type="entry name" value="HDc"/>
    <property type="match status" value="1"/>
</dbReference>
<gene>
    <name evidence="2" type="ORF">E2C04_16665</name>
</gene>
<sequence length="219" mass="24327">MRGSPRYHLTWTSSEGRPTGPAGWWSGSGRQRSPEYVGEVSWTVAECRELAEESLDEMPARWKHVRAVAELVDSWSRKGLVSDVVVKAAWLHDVGYSRRVIRTGMHALDGARYLDLHGLDAEVIALVAHHTGAWAEAEERGLTGQLAVFDAPEERNLDALTLADLTRGPEGERVTVVERLAEIYTRYEEQHPVHRAVTRSGLGLQATAARAAKRLSQPM</sequence>
<name>A0A4P7UGR3_9ACTN</name>
<feature type="domain" description="HD" evidence="1">
    <location>
        <begin position="61"/>
        <end position="143"/>
    </location>
</feature>
<dbReference type="KEGG" id="ndp:E2C04_16665"/>
<dbReference type="InterPro" id="IPR003607">
    <property type="entry name" value="HD/PDEase_dom"/>
</dbReference>
<dbReference type="NCBIfam" id="TIGR00277">
    <property type="entry name" value="HDIG"/>
    <property type="match status" value="1"/>
</dbReference>
<dbReference type="SUPFAM" id="SSF109604">
    <property type="entry name" value="HD-domain/PDEase-like"/>
    <property type="match status" value="1"/>
</dbReference>
<accession>A0A4P7UGR3</accession>